<gene>
    <name evidence="7" type="ORF">LWI28_022789</name>
</gene>
<proteinExistence type="inferred from homology"/>
<dbReference type="HAMAP" id="MF_01478">
    <property type="entry name" value="Ribosomal_L12_arch"/>
    <property type="match status" value="1"/>
</dbReference>
<evidence type="ECO:0000313" key="7">
    <source>
        <dbReference type="EMBL" id="KAI9157450.1"/>
    </source>
</evidence>
<dbReference type="PANTHER" id="PTHR45696">
    <property type="entry name" value="60S ACIDIC RIBOSOMAL PROTEIN P1"/>
    <property type="match status" value="1"/>
</dbReference>
<dbReference type="PANTHER" id="PTHR45696:SF10">
    <property type="entry name" value="LARGE RIBOSOMAL SUBUNIT PROTEIN P1"/>
    <property type="match status" value="1"/>
</dbReference>
<dbReference type="GO" id="GO:0003735">
    <property type="term" value="F:structural constituent of ribosome"/>
    <property type="evidence" value="ECO:0007669"/>
    <property type="project" value="InterPro"/>
</dbReference>
<name>A0AAD5IAF8_ACENE</name>
<sequence>MSSSPLCKIPLVHLTSRHPSSAELKKTFYLDFALNQFYHLFGSSCTRSSSNNPVYGHLYCQYKSPNLLGQAYQKDFGFKGDAAQRNSSPSLLHTQISFQHQRQTMLTGEIACSYAAMILHDDGIAITAEKIAALLNAANLSVESFWPSLFAKLADKRSLGDLIMNVGTGGGGGGAAVAVAAPTGGAAAAAAPVVEEKKEEAKEESDDDMGFSLFD</sequence>
<evidence type="ECO:0000256" key="5">
    <source>
        <dbReference type="ARBA" id="ARBA00023274"/>
    </source>
</evidence>
<reference evidence="7" key="2">
    <citation type="submission" date="2023-02" db="EMBL/GenBank/DDBJ databases">
        <authorList>
            <person name="Swenson N.G."/>
            <person name="Wegrzyn J.L."/>
            <person name="Mcevoy S.L."/>
        </authorList>
    </citation>
    <scope>NUCLEOTIDE SEQUENCE</scope>
    <source>
        <strain evidence="7">91603</strain>
        <tissue evidence="7">Leaf</tissue>
    </source>
</reference>
<dbReference type="InterPro" id="IPR038716">
    <property type="entry name" value="P1/P2_N_sf"/>
</dbReference>
<evidence type="ECO:0000256" key="4">
    <source>
        <dbReference type="ARBA" id="ARBA00022980"/>
    </source>
</evidence>
<reference evidence="7" key="1">
    <citation type="journal article" date="2022" name="Plant J.">
        <title>Strategies of tolerance reflected in two North American maple genomes.</title>
        <authorList>
            <person name="McEvoy S.L."/>
            <person name="Sezen U.U."/>
            <person name="Trouern-Trend A."/>
            <person name="McMahon S.M."/>
            <person name="Schaberg P.G."/>
            <person name="Yang J."/>
            <person name="Wegrzyn J.L."/>
            <person name="Swenson N.G."/>
        </authorList>
    </citation>
    <scope>NUCLEOTIDE SEQUENCE</scope>
    <source>
        <strain evidence="7">91603</strain>
    </source>
</reference>
<evidence type="ECO:0000313" key="8">
    <source>
        <dbReference type="Proteomes" id="UP001064489"/>
    </source>
</evidence>
<protein>
    <recommendedName>
        <fullName evidence="9">60S acidic ribosomal protein P1</fullName>
    </recommendedName>
</protein>
<dbReference type="EMBL" id="JAJSOW010000107">
    <property type="protein sequence ID" value="KAI9157450.1"/>
    <property type="molecule type" value="Genomic_DNA"/>
</dbReference>
<evidence type="ECO:0000256" key="2">
    <source>
        <dbReference type="ARBA" id="ARBA00005436"/>
    </source>
</evidence>
<comment type="subunit">
    <text evidence="3">P1 and P2 exist as dimers at the large ribosomal subunit.</text>
</comment>
<dbReference type="Proteomes" id="UP001064489">
    <property type="component" value="Chromosome 12"/>
</dbReference>
<feature type="region of interest" description="Disordered" evidence="6">
    <location>
        <begin position="189"/>
        <end position="215"/>
    </location>
</feature>
<evidence type="ECO:0000256" key="3">
    <source>
        <dbReference type="ARBA" id="ARBA00011266"/>
    </source>
</evidence>
<comment type="function">
    <text evidence="1">Plays an important role in the elongation step of protein synthesis.</text>
</comment>
<keyword evidence="4" id="KW-0689">Ribosomal protein</keyword>
<dbReference type="InterPro" id="IPR027534">
    <property type="entry name" value="Ribosomal_P1/P2"/>
</dbReference>
<accession>A0AAD5IAF8</accession>
<evidence type="ECO:0000256" key="6">
    <source>
        <dbReference type="SAM" id="MobiDB-lite"/>
    </source>
</evidence>
<keyword evidence="5" id="KW-0687">Ribonucleoprotein</keyword>
<dbReference type="GO" id="GO:0002181">
    <property type="term" value="P:cytoplasmic translation"/>
    <property type="evidence" value="ECO:0007669"/>
    <property type="project" value="TreeGrafter"/>
</dbReference>
<dbReference type="GO" id="GO:0030295">
    <property type="term" value="F:protein kinase activator activity"/>
    <property type="evidence" value="ECO:0007669"/>
    <property type="project" value="TreeGrafter"/>
</dbReference>
<comment type="similarity">
    <text evidence="2">Belongs to the eukaryotic ribosomal protein P1/P2 family.</text>
</comment>
<dbReference type="Pfam" id="PF00428">
    <property type="entry name" value="Ribosomal_60s"/>
    <property type="match status" value="1"/>
</dbReference>
<keyword evidence="8" id="KW-1185">Reference proteome</keyword>
<dbReference type="GO" id="GO:0006414">
    <property type="term" value="P:translational elongation"/>
    <property type="evidence" value="ECO:0007669"/>
    <property type="project" value="InterPro"/>
</dbReference>
<dbReference type="GO" id="GO:0043021">
    <property type="term" value="F:ribonucleoprotein complex binding"/>
    <property type="evidence" value="ECO:0007669"/>
    <property type="project" value="TreeGrafter"/>
</dbReference>
<dbReference type="CDD" id="cd05831">
    <property type="entry name" value="Ribosomal_P1"/>
    <property type="match status" value="1"/>
</dbReference>
<evidence type="ECO:0000256" key="1">
    <source>
        <dbReference type="ARBA" id="ARBA00003362"/>
    </source>
</evidence>
<evidence type="ECO:0008006" key="9">
    <source>
        <dbReference type="Google" id="ProtNLM"/>
    </source>
</evidence>
<dbReference type="FunFam" id="1.10.10.1410:FF:000001">
    <property type="entry name" value="60S acidic ribosomal protein P1"/>
    <property type="match status" value="1"/>
</dbReference>
<comment type="caution">
    <text evidence="7">The sequence shown here is derived from an EMBL/GenBank/DDBJ whole genome shotgun (WGS) entry which is preliminary data.</text>
</comment>
<dbReference type="AlphaFoldDB" id="A0AAD5IAF8"/>
<dbReference type="GO" id="GO:0022625">
    <property type="term" value="C:cytosolic large ribosomal subunit"/>
    <property type="evidence" value="ECO:0007669"/>
    <property type="project" value="TreeGrafter"/>
</dbReference>
<organism evidence="7 8">
    <name type="scientific">Acer negundo</name>
    <name type="common">Box elder</name>
    <dbReference type="NCBI Taxonomy" id="4023"/>
    <lineage>
        <taxon>Eukaryota</taxon>
        <taxon>Viridiplantae</taxon>
        <taxon>Streptophyta</taxon>
        <taxon>Embryophyta</taxon>
        <taxon>Tracheophyta</taxon>
        <taxon>Spermatophyta</taxon>
        <taxon>Magnoliopsida</taxon>
        <taxon>eudicotyledons</taxon>
        <taxon>Gunneridae</taxon>
        <taxon>Pentapetalae</taxon>
        <taxon>rosids</taxon>
        <taxon>malvids</taxon>
        <taxon>Sapindales</taxon>
        <taxon>Sapindaceae</taxon>
        <taxon>Hippocastanoideae</taxon>
        <taxon>Acereae</taxon>
        <taxon>Acer</taxon>
    </lineage>
</organism>
<dbReference type="Gene3D" id="1.10.10.1410">
    <property type="match status" value="1"/>
</dbReference>